<proteinExistence type="predicted"/>
<comment type="caution">
    <text evidence="1">The sequence shown here is derived from an EMBL/GenBank/DDBJ whole genome shotgun (WGS) entry which is preliminary data.</text>
</comment>
<evidence type="ECO:0000313" key="2">
    <source>
        <dbReference type="Proteomes" id="UP000777774"/>
    </source>
</evidence>
<reference evidence="1 2" key="1">
    <citation type="submission" date="2020-04" db="EMBL/GenBank/DDBJ databases">
        <title>MicrobeNet Type strains.</title>
        <authorList>
            <person name="Nicholson A.C."/>
        </authorList>
    </citation>
    <scope>NUCLEOTIDE SEQUENCE [LARGE SCALE GENOMIC DNA]</scope>
    <source>
        <strain evidence="1 2">ATCC BAA-787</strain>
    </source>
</reference>
<accession>A0ABX1K094</accession>
<organism evidence="1 2">
    <name type="scientific">Cellulomonas septica</name>
    <dbReference type="NCBI Taxonomy" id="285080"/>
    <lineage>
        <taxon>Bacteria</taxon>
        <taxon>Bacillati</taxon>
        <taxon>Actinomycetota</taxon>
        <taxon>Actinomycetes</taxon>
        <taxon>Micrococcales</taxon>
        <taxon>Cellulomonadaceae</taxon>
        <taxon>Cellulomonas</taxon>
    </lineage>
</organism>
<name>A0ABX1K094_9CELL</name>
<keyword evidence="2" id="KW-1185">Reference proteome</keyword>
<dbReference type="EMBL" id="JAAXOY010000082">
    <property type="protein sequence ID" value="NKY38975.1"/>
    <property type="molecule type" value="Genomic_DNA"/>
</dbReference>
<evidence type="ECO:0000313" key="1">
    <source>
        <dbReference type="EMBL" id="NKY38975.1"/>
    </source>
</evidence>
<dbReference type="Proteomes" id="UP000777774">
    <property type="component" value="Unassembled WGS sequence"/>
</dbReference>
<feature type="non-terminal residue" evidence="1">
    <location>
        <position position="79"/>
    </location>
</feature>
<gene>
    <name evidence="1" type="ORF">HGA02_05340</name>
</gene>
<protein>
    <submittedName>
        <fullName evidence="1">Alpha-galactosidase</fullName>
    </submittedName>
</protein>
<sequence length="79" mass="8032">MLTPTRLIAPLHLRSGGTSVVLDTTDGGLPRIVHWGPDLGPLDDDALRGLLAAACAIPVSGGLDVAVPVTPLPEASTGW</sequence>